<reference evidence="3 4" key="1">
    <citation type="submission" date="2018-08" db="EMBL/GenBank/DDBJ databases">
        <title>Recombination of ecologically and evolutionarily significant loci maintains genetic cohesion in the Pseudomonas syringae species complex.</title>
        <authorList>
            <person name="Dillon M."/>
            <person name="Thakur S."/>
            <person name="Almeida R.N.D."/>
            <person name="Weir B.S."/>
            <person name="Guttman D.S."/>
        </authorList>
    </citation>
    <scope>NUCLEOTIDE SEQUENCE [LARGE SCALE GENOMIC DNA]</scope>
    <source>
        <strain evidence="3 4">ICMP 4525</strain>
    </source>
</reference>
<dbReference type="InterPro" id="IPR020845">
    <property type="entry name" value="AMP-binding_CS"/>
</dbReference>
<dbReference type="AlphaFoldDB" id="A0A3M6HCV2"/>
<organism evidence="3 4">
    <name type="scientific">Pseudomonas amygdali pv. tabaci</name>
    <name type="common">Pseudomonas syringae pv. tabaci</name>
    <dbReference type="NCBI Taxonomy" id="322"/>
    <lineage>
        <taxon>Bacteria</taxon>
        <taxon>Pseudomonadati</taxon>
        <taxon>Pseudomonadota</taxon>
        <taxon>Gammaproteobacteria</taxon>
        <taxon>Pseudomonadales</taxon>
        <taxon>Pseudomonadaceae</taxon>
        <taxon>Pseudomonas</taxon>
        <taxon>Pseudomonas amygdali</taxon>
    </lineage>
</organism>
<feature type="compositionally biased region" description="Basic residues" evidence="1">
    <location>
        <begin position="368"/>
        <end position="380"/>
    </location>
</feature>
<accession>A0A3M6HCV2</accession>
<sequence length="380" mass="41191">MNNLNLLQTCQNEQSADVIYGPIQPELLREEVLADLLEASARRNPQQVALIFGEHRISYGELDRQADQVASALIKAGVRPGHIVGLWLPRGIELLVMQAGIAKAGAAWLPLDQDTPVERLQICLDDASAVGLVSCNALSPLLAGSGLNVWMAEALLTPTDAALVRRSGVLPDHPAYVIYTSGSTGKPKGILISQRSICHFLRSENAVLGIRASDRVYQGFSVAFDMSFEEIWIAYLVGATLWIGPKETSGDPETLPRLLNEQRISVLHAVPTLLALFSEDVPGLRVINLGGEMCPESLVDRWATPNRQMFNTYGPTEATVSASLARLSRGRPVSIGTPLPNYGLLVIANDPAVSGRQQPGTQPAAPWRSRRTVHHRPRSG</sequence>
<dbReference type="PRINTS" id="PR00154">
    <property type="entry name" value="AMPBINDING"/>
</dbReference>
<evidence type="ECO:0000313" key="4">
    <source>
        <dbReference type="Proteomes" id="UP000271531"/>
    </source>
</evidence>
<dbReference type="GO" id="GO:0005737">
    <property type="term" value="C:cytoplasm"/>
    <property type="evidence" value="ECO:0007669"/>
    <property type="project" value="TreeGrafter"/>
</dbReference>
<dbReference type="GO" id="GO:0031177">
    <property type="term" value="F:phosphopantetheine binding"/>
    <property type="evidence" value="ECO:0007669"/>
    <property type="project" value="TreeGrafter"/>
</dbReference>
<dbReference type="EMBL" id="RBVA01000413">
    <property type="protein sequence ID" value="RMW02711.1"/>
    <property type="molecule type" value="Genomic_DNA"/>
</dbReference>
<proteinExistence type="predicted"/>
<evidence type="ECO:0000259" key="2">
    <source>
        <dbReference type="Pfam" id="PF00501"/>
    </source>
</evidence>
<dbReference type="InterPro" id="IPR020459">
    <property type="entry name" value="AMP-binding"/>
</dbReference>
<dbReference type="PANTHER" id="PTHR45527">
    <property type="entry name" value="NONRIBOSOMAL PEPTIDE SYNTHETASE"/>
    <property type="match status" value="1"/>
</dbReference>
<dbReference type="InterPro" id="IPR042099">
    <property type="entry name" value="ANL_N_sf"/>
</dbReference>
<feature type="domain" description="AMP-dependent synthetase/ligase" evidence="2">
    <location>
        <begin position="37"/>
        <end position="348"/>
    </location>
</feature>
<dbReference type="PANTHER" id="PTHR45527:SF1">
    <property type="entry name" value="FATTY ACID SYNTHASE"/>
    <property type="match status" value="1"/>
</dbReference>
<name>A0A3M6HCV2_PSEAJ</name>
<dbReference type="Gene3D" id="3.40.50.12780">
    <property type="entry name" value="N-terminal domain of ligase-like"/>
    <property type="match status" value="1"/>
</dbReference>
<dbReference type="Pfam" id="PF00501">
    <property type="entry name" value="AMP-binding"/>
    <property type="match status" value="1"/>
</dbReference>
<evidence type="ECO:0000313" key="3">
    <source>
        <dbReference type="EMBL" id="RMW02711.1"/>
    </source>
</evidence>
<dbReference type="GO" id="GO:0044550">
    <property type="term" value="P:secondary metabolite biosynthetic process"/>
    <property type="evidence" value="ECO:0007669"/>
    <property type="project" value="TreeGrafter"/>
</dbReference>
<dbReference type="GO" id="GO:0043041">
    <property type="term" value="P:amino acid activation for nonribosomal peptide biosynthetic process"/>
    <property type="evidence" value="ECO:0007669"/>
    <property type="project" value="TreeGrafter"/>
</dbReference>
<comment type="caution">
    <text evidence="3">The sequence shown here is derived from an EMBL/GenBank/DDBJ whole genome shotgun (WGS) entry which is preliminary data.</text>
</comment>
<protein>
    <submittedName>
        <fullName evidence="3">Non-ribosomal peptide synthetase</fullName>
    </submittedName>
</protein>
<feature type="region of interest" description="Disordered" evidence="1">
    <location>
        <begin position="353"/>
        <end position="380"/>
    </location>
</feature>
<gene>
    <name evidence="3" type="ORF">ALP03_101548</name>
</gene>
<dbReference type="Proteomes" id="UP000271531">
    <property type="component" value="Unassembled WGS sequence"/>
</dbReference>
<dbReference type="InterPro" id="IPR000873">
    <property type="entry name" value="AMP-dep_synth/lig_dom"/>
</dbReference>
<dbReference type="PROSITE" id="PS00455">
    <property type="entry name" value="AMP_BINDING"/>
    <property type="match status" value="1"/>
</dbReference>
<evidence type="ECO:0000256" key="1">
    <source>
        <dbReference type="SAM" id="MobiDB-lite"/>
    </source>
</evidence>
<dbReference type="SUPFAM" id="SSF56801">
    <property type="entry name" value="Acetyl-CoA synthetase-like"/>
    <property type="match status" value="1"/>
</dbReference>